<proteinExistence type="inferred from homology"/>
<dbReference type="PROSITE" id="PS50893">
    <property type="entry name" value="ABC_TRANSPORTER_2"/>
    <property type="match status" value="1"/>
</dbReference>
<dbReference type="Gene3D" id="3.40.50.300">
    <property type="entry name" value="P-loop containing nucleotide triphosphate hydrolases"/>
    <property type="match status" value="1"/>
</dbReference>
<protein>
    <submittedName>
        <fullName evidence="6">ATP-binding cassette domain-containing protein</fullName>
    </submittedName>
</protein>
<evidence type="ECO:0000256" key="4">
    <source>
        <dbReference type="ARBA" id="ARBA00022840"/>
    </source>
</evidence>
<dbReference type="Proteomes" id="UP001595843">
    <property type="component" value="Unassembled WGS sequence"/>
</dbReference>
<comment type="similarity">
    <text evidence="1">Belongs to the ABC transporter superfamily.</text>
</comment>
<organism evidence="6 7">
    <name type="scientific">Salinithrix halophila</name>
    <dbReference type="NCBI Taxonomy" id="1485204"/>
    <lineage>
        <taxon>Bacteria</taxon>
        <taxon>Bacillati</taxon>
        <taxon>Bacillota</taxon>
        <taxon>Bacilli</taxon>
        <taxon>Bacillales</taxon>
        <taxon>Thermoactinomycetaceae</taxon>
        <taxon>Salinithrix</taxon>
    </lineage>
</organism>
<dbReference type="InterPro" id="IPR003593">
    <property type="entry name" value="AAA+_ATPase"/>
</dbReference>
<dbReference type="GO" id="GO:0005524">
    <property type="term" value="F:ATP binding"/>
    <property type="evidence" value="ECO:0007669"/>
    <property type="project" value="UniProtKB-KW"/>
</dbReference>
<dbReference type="SUPFAM" id="SSF52540">
    <property type="entry name" value="P-loop containing nucleoside triphosphate hydrolases"/>
    <property type="match status" value="1"/>
</dbReference>
<evidence type="ECO:0000256" key="1">
    <source>
        <dbReference type="ARBA" id="ARBA00005417"/>
    </source>
</evidence>
<evidence type="ECO:0000313" key="7">
    <source>
        <dbReference type="Proteomes" id="UP001595843"/>
    </source>
</evidence>
<gene>
    <name evidence="6" type="ORF">ACFOUO_09335</name>
</gene>
<keyword evidence="3" id="KW-0547">Nucleotide-binding</keyword>
<dbReference type="SMART" id="SM00382">
    <property type="entry name" value="AAA"/>
    <property type="match status" value="1"/>
</dbReference>
<dbReference type="InterPro" id="IPR003439">
    <property type="entry name" value="ABC_transporter-like_ATP-bd"/>
</dbReference>
<keyword evidence="2" id="KW-0813">Transport</keyword>
<dbReference type="PANTHER" id="PTHR42711:SF5">
    <property type="entry name" value="ABC TRANSPORTER ATP-BINDING PROTEIN NATA"/>
    <property type="match status" value="1"/>
</dbReference>
<evidence type="ECO:0000256" key="2">
    <source>
        <dbReference type="ARBA" id="ARBA00022448"/>
    </source>
</evidence>
<accession>A0ABV8JDL0</accession>
<name>A0ABV8JDL0_9BACL</name>
<dbReference type="RefSeq" id="WP_380704467.1">
    <property type="nucleotide sequence ID" value="NZ_JBHSAP010000009.1"/>
</dbReference>
<dbReference type="InterPro" id="IPR027417">
    <property type="entry name" value="P-loop_NTPase"/>
</dbReference>
<dbReference type="EMBL" id="JBHSAP010000009">
    <property type="protein sequence ID" value="MFC4077016.1"/>
    <property type="molecule type" value="Genomic_DNA"/>
</dbReference>
<evidence type="ECO:0000313" key="6">
    <source>
        <dbReference type="EMBL" id="MFC4077016.1"/>
    </source>
</evidence>
<dbReference type="Pfam" id="PF00005">
    <property type="entry name" value="ABC_tran"/>
    <property type="match status" value="1"/>
</dbReference>
<keyword evidence="7" id="KW-1185">Reference proteome</keyword>
<dbReference type="PANTHER" id="PTHR42711">
    <property type="entry name" value="ABC TRANSPORTER ATP-BINDING PROTEIN"/>
    <property type="match status" value="1"/>
</dbReference>
<sequence length="222" mass="25391">MSNDLPLVYANQLRKSFGNKIVLRDLHFELHEGTTAVLFGKNGVGKSVFLNCILGFLQADQGEVRIDGHPLTDRIHIRNTSAFISSDHQDFLNLFTPREYFSFVQEIYQLPKEEATALIQQWSDDLQVSREMDSLFSGLSFGTKKKIQLIGALLFRPKLLVCDEIFEGLDSDAVNYVIAVFDRRQREGQSSLFTTHIAQYAMKTTSKRYVLEDGQIRDFDWG</sequence>
<reference evidence="7" key="1">
    <citation type="journal article" date="2019" name="Int. J. Syst. Evol. Microbiol.">
        <title>The Global Catalogue of Microorganisms (GCM) 10K type strain sequencing project: providing services to taxonomists for standard genome sequencing and annotation.</title>
        <authorList>
            <consortium name="The Broad Institute Genomics Platform"/>
            <consortium name="The Broad Institute Genome Sequencing Center for Infectious Disease"/>
            <person name="Wu L."/>
            <person name="Ma J."/>
        </authorList>
    </citation>
    <scope>NUCLEOTIDE SEQUENCE [LARGE SCALE GENOMIC DNA]</scope>
    <source>
        <strain evidence="7">IBRC-M 10813</strain>
    </source>
</reference>
<dbReference type="InterPro" id="IPR050763">
    <property type="entry name" value="ABC_transporter_ATP-binding"/>
</dbReference>
<feature type="domain" description="ABC transporter" evidence="5">
    <location>
        <begin position="8"/>
        <end position="222"/>
    </location>
</feature>
<comment type="caution">
    <text evidence="6">The sequence shown here is derived from an EMBL/GenBank/DDBJ whole genome shotgun (WGS) entry which is preliminary data.</text>
</comment>
<evidence type="ECO:0000256" key="3">
    <source>
        <dbReference type="ARBA" id="ARBA00022741"/>
    </source>
</evidence>
<evidence type="ECO:0000259" key="5">
    <source>
        <dbReference type="PROSITE" id="PS50893"/>
    </source>
</evidence>
<keyword evidence="4 6" id="KW-0067">ATP-binding</keyword>